<feature type="transmembrane region" description="Helical" evidence="7">
    <location>
        <begin position="323"/>
        <end position="346"/>
    </location>
</feature>
<dbReference type="EMBL" id="JAJIRN010000008">
    <property type="protein sequence ID" value="MCV2370152.1"/>
    <property type="molecule type" value="Genomic_DNA"/>
</dbReference>
<feature type="transmembrane region" description="Helical" evidence="7">
    <location>
        <begin position="289"/>
        <end position="311"/>
    </location>
</feature>
<evidence type="ECO:0000256" key="5">
    <source>
        <dbReference type="ARBA" id="ARBA00022989"/>
    </source>
</evidence>
<feature type="transmembrane region" description="Helical" evidence="7">
    <location>
        <begin position="12"/>
        <end position="29"/>
    </location>
</feature>
<feature type="transmembrane region" description="Helical" evidence="7">
    <location>
        <begin position="176"/>
        <end position="197"/>
    </location>
</feature>
<feature type="transmembrane region" description="Helical" evidence="7">
    <location>
        <begin position="358"/>
        <end position="378"/>
    </location>
</feature>
<dbReference type="PANTHER" id="PTHR30250">
    <property type="entry name" value="PST FAMILY PREDICTED COLANIC ACID TRANSPORTER"/>
    <property type="match status" value="1"/>
</dbReference>
<name>A0ABT2YJH2_9BURK</name>
<gene>
    <name evidence="8" type="ORF">LNV07_18895</name>
</gene>
<keyword evidence="4 7" id="KW-0812">Transmembrane</keyword>
<reference evidence="8 9" key="1">
    <citation type="submission" date="2021-11" db="EMBL/GenBank/DDBJ databases">
        <authorList>
            <person name="Liang Q."/>
            <person name="Mou H."/>
            <person name="Liu Z."/>
        </authorList>
    </citation>
    <scope>NUCLEOTIDE SEQUENCE [LARGE SCALE GENOMIC DNA]</scope>
    <source>
        <strain evidence="8 9">CHU3</strain>
    </source>
</reference>
<comment type="caution">
    <text evidence="8">The sequence shown here is derived from an EMBL/GenBank/DDBJ whole genome shotgun (WGS) entry which is preliminary data.</text>
</comment>
<sequence>MRADNSSLTKRAMRAVAWGYGGTFVRMAMQLGAQAVLARLLGPAEFGVFAALMLLAAVAVLAADLVSAPIIQSADLTAEQLAFACACQLFGSLLVAILVMACLPFYRAMFPLLDDIGLGLAFMAAGTLVTGLSGVSLSLLRRHLRYREIQTAQVAGYFAGYILLAIPLALAGFKTYQVLVLAWLGQAVVSSALLYAAERHAWTLSFSVRANAKFLTFGAQISLGNIGNWLASSGDRVLVTKFAGPVEIGYYNTMLNLLMTPVVQLAASLNTVAFSVAAQSSQETRRRGALAYLNLTAMVACLLYGVFFAFPESFVALIYGPRWLGGAAFVQPFCLAAVGFAIGAAANAVLTSTGKGSAVAMVQAATACLLLIAVFVALRSSVLLAAQWMAGVYLLRAIALTLLSLRHVGAGLAGGLTIIALPLFWLCVQVLLARQVADVLALQQALVRMLLSLGAGCLMLGLALALRRQVFLHDAQLLLTRLLARLFPNFSFGQKA</sequence>
<comment type="similarity">
    <text evidence="2">Belongs to the polysaccharide synthase family.</text>
</comment>
<evidence type="ECO:0000256" key="2">
    <source>
        <dbReference type="ARBA" id="ARBA00007430"/>
    </source>
</evidence>
<dbReference type="PANTHER" id="PTHR30250:SF10">
    <property type="entry name" value="LIPOPOLYSACCHARIDE BIOSYNTHESIS PROTEIN WZXC"/>
    <property type="match status" value="1"/>
</dbReference>
<feature type="transmembrane region" description="Helical" evidence="7">
    <location>
        <begin position="445"/>
        <end position="466"/>
    </location>
</feature>
<evidence type="ECO:0000313" key="9">
    <source>
        <dbReference type="Proteomes" id="UP001209701"/>
    </source>
</evidence>
<evidence type="ECO:0000256" key="4">
    <source>
        <dbReference type="ARBA" id="ARBA00022692"/>
    </source>
</evidence>
<accession>A0ABT2YJH2</accession>
<evidence type="ECO:0000256" key="3">
    <source>
        <dbReference type="ARBA" id="ARBA00022475"/>
    </source>
</evidence>
<dbReference type="InterPro" id="IPR050833">
    <property type="entry name" value="Poly_Biosynth_Transport"/>
</dbReference>
<evidence type="ECO:0000256" key="7">
    <source>
        <dbReference type="SAM" id="Phobius"/>
    </source>
</evidence>
<feature type="transmembrane region" description="Helical" evidence="7">
    <location>
        <begin position="384"/>
        <end position="405"/>
    </location>
</feature>
<feature type="transmembrane region" description="Helical" evidence="7">
    <location>
        <begin position="412"/>
        <end position="433"/>
    </location>
</feature>
<keyword evidence="5 7" id="KW-1133">Transmembrane helix</keyword>
<protein>
    <submittedName>
        <fullName evidence="8">Oligosaccharide flippase family protein</fullName>
    </submittedName>
</protein>
<proteinExistence type="inferred from homology"/>
<evidence type="ECO:0000256" key="1">
    <source>
        <dbReference type="ARBA" id="ARBA00004651"/>
    </source>
</evidence>
<feature type="transmembrane region" description="Helical" evidence="7">
    <location>
        <begin position="83"/>
        <end position="106"/>
    </location>
</feature>
<evidence type="ECO:0000313" key="8">
    <source>
        <dbReference type="EMBL" id="MCV2370152.1"/>
    </source>
</evidence>
<feature type="transmembrane region" description="Helical" evidence="7">
    <location>
        <begin position="118"/>
        <end position="140"/>
    </location>
</feature>
<feature type="transmembrane region" description="Helical" evidence="7">
    <location>
        <begin position="49"/>
        <end position="71"/>
    </location>
</feature>
<organism evidence="8 9">
    <name type="scientific">Roseateles oligotrophus</name>
    <dbReference type="NCBI Taxonomy" id="1769250"/>
    <lineage>
        <taxon>Bacteria</taxon>
        <taxon>Pseudomonadati</taxon>
        <taxon>Pseudomonadota</taxon>
        <taxon>Betaproteobacteria</taxon>
        <taxon>Burkholderiales</taxon>
        <taxon>Sphaerotilaceae</taxon>
        <taxon>Roseateles</taxon>
    </lineage>
</organism>
<keyword evidence="6 7" id="KW-0472">Membrane</keyword>
<dbReference type="Proteomes" id="UP001209701">
    <property type="component" value="Unassembled WGS sequence"/>
</dbReference>
<dbReference type="Pfam" id="PF13440">
    <property type="entry name" value="Polysacc_synt_3"/>
    <property type="match status" value="1"/>
</dbReference>
<feature type="transmembrane region" description="Helical" evidence="7">
    <location>
        <begin position="152"/>
        <end position="170"/>
    </location>
</feature>
<keyword evidence="9" id="KW-1185">Reference proteome</keyword>
<comment type="subcellular location">
    <subcellularLocation>
        <location evidence="1">Cell membrane</location>
        <topology evidence="1">Multi-pass membrane protein</topology>
    </subcellularLocation>
</comment>
<evidence type="ECO:0000256" key="6">
    <source>
        <dbReference type="ARBA" id="ARBA00023136"/>
    </source>
</evidence>
<keyword evidence="3" id="KW-1003">Cell membrane</keyword>